<gene>
    <name evidence="3" type="ORF">CACET_c14140</name>
</gene>
<dbReference type="EMBL" id="CP009687">
    <property type="protein sequence ID" value="AKL94879.1"/>
    <property type="molecule type" value="Genomic_DNA"/>
</dbReference>
<evidence type="ECO:0000313" key="3">
    <source>
        <dbReference type="EMBL" id="AKL94879.1"/>
    </source>
</evidence>
<dbReference type="AlphaFoldDB" id="A0A0D8IF17"/>
<dbReference type="PANTHER" id="PTHR31423">
    <property type="entry name" value="YBAK DOMAIN-CONTAINING PROTEIN"/>
    <property type="match status" value="1"/>
</dbReference>
<dbReference type="OrthoDB" id="9798587at2"/>
<proteinExistence type="inferred from homology"/>
<accession>A0A0D8IF17</accession>
<reference evidence="3 4" key="1">
    <citation type="submission" date="2014-10" db="EMBL/GenBank/DDBJ databases">
        <title>Genome sequence of Clostridium aceticum DSM 1496.</title>
        <authorList>
            <person name="Poehlein A."/>
            <person name="Schiel-Bengelsdorf B."/>
            <person name="Gottschalk G."/>
            <person name="Duerre P."/>
            <person name="Daniel R."/>
        </authorList>
    </citation>
    <scope>NUCLEOTIDE SEQUENCE [LARGE SCALE GENOMIC DNA]</scope>
    <source>
        <strain evidence="3 4">DSM 1496</strain>
    </source>
</reference>
<dbReference type="Gene3D" id="3.90.960.10">
    <property type="entry name" value="YbaK/aminoacyl-tRNA synthetase-associated domain"/>
    <property type="match status" value="1"/>
</dbReference>
<dbReference type="Proteomes" id="UP000035704">
    <property type="component" value="Chromosome"/>
</dbReference>
<dbReference type="GO" id="GO:0002161">
    <property type="term" value="F:aminoacyl-tRNA deacylase activity"/>
    <property type="evidence" value="ECO:0007669"/>
    <property type="project" value="InterPro"/>
</dbReference>
<dbReference type="CDD" id="cd04332">
    <property type="entry name" value="YbaK_like"/>
    <property type="match status" value="1"/>
</dbReference>
<dbReference type="InterPro" id="IPR040285">
    <property type="entry name" value="ProX/PRXD1"/>
</dbReference>
<dbReference type="InterPro" id="IPR007214">
    <property type="entry name" value="YbaK/aa-tRNA-synth-assoc-dom"/>
</dbReference>
<dbReference type="KEGG" id="cace:CACET_c14140"/>
<evidence type="ECO:0000313" key="4">
    <source>
        <dbReference type="Proteomes" id="UP000035704"/>
    </source>
</evidence>
<evidence type="ECO:0000259" key="2">
    <source>
        <dbReference type="Pfam" id="PF04073"/>
    </source>
</evidence>
<dbReference type="InterPro" id="IPR036754">
    <property type="entry name" value="YbaK/aa-tRNA-synt-asso_dom_sf"/>
</dbReference>
<keyword evidence="4" id="KW-1185">Reference proteome</keyword>
<dbReference type="PANTHER" id="PTHR31423:SF3">
    <property type="entry name" value="PROLYL-TRNA SYNTHETASE ASSOCIATED DOMAIN-CONTAINING PROTEIN 1-RELATED"/>
    <property type="match status" value="1"/>
</dbReference>
<dbReference type="RefSeq" id="WP_044823655.1">
    <property type="nucleotide sequence ID" value="NZ_CP009687.1"/>
</dbReference>
<dbReference type="SUPFAM" id="SSF55826">
    <property type="entry name" value="YbaK/ProRS associated domain"/>
    <property type="match status" value="1"/>
</dbReference>
<sequence>MYEKTIDILKKIGVNYKEIKHEVIFHDHKAAKVKKIFSLEGIETKTLLLKTKREDLYAFTTIEAKKLYPSIIKKLLNERIAMASSEEILLYTGCFPGCVAPFGYAKEISLIVDSEIFQYDKLIFSPGVPMKTVEITTADFSKLLKKIDNKVMYFFPSRN</sequence>
<dbReference type="PATRIC" id="fig|84022.5.peg.2874"/>
<evidence type="ECO:0000256" key="1">
    <source>
        <dbReference type="ARBA" id="ARBA00010201"/>
    </source>
</evidence>
<organism evidence="3 4">
    <name type="scientific">Clostridium aceticum</name>
    <dbReference type="NCBI Taxonomy" id="84022"/>
    <lineage>
        <taxon>Bacteria</taxon>
        <taxon>Bacillati</taxon>
        <taxon>Bacillota</taxon>
        <taxon>Clostridia</taxon>
        <taxon>Eubacteriales</taxon>
        <taxon>Clostridiaceae</taxon>
        <taxon>Clostridium</taxon>
    </lineage>
</organism>
<name>A0A0D8IF17_9CLOT</name>
<dbReference type="Pfam" id="PF04073">
    <property type="entry name" value="tRNA_edit"/>
    <property type="match status" value="1"/>
</dbReference>
<feature type="domain" description="YbaK/aminoacyl-tRNA synthetase-associated" evidence="2">
    <location>
        <begin position="43"/>
        <end position="143"/>
    </location>
</feature>
<comment type="similarity">
    <text evidence="1">Belongs to the PRORSD1 family.</text>
</comment>
<protein>
    <submittedName>
        <fullName evidence="3">Regulatory protein</fullName>
    </submittedName>
</protein>